<evidence type="ECO:0000256" key="1">
    <source>
        <dbReference type="SAM" id="MobiDB-lite"/>
    </source>
</evidence>
<organism evidence="2 3">
    <name type="scientific">Solanum commersonii</name>
    <name type="common">Commerson's wild potato</name>
    <name type="synonym">Commerson's nightshade</name>
    <dbReference type="NCBI Taxonomy" id="4109"/>
    <lineage>
        <taxon>Eukaryota</taxon>
        <taxon>Viridiplantae</taxon>
        <taxon>Streptophyta</taxon>
        <taxon>Embryophyta</taxon>
        <taxon>Tracheophyta</taxon>
        <taxon>Spermatophyta</taxon>
        <taxon>Magnoliopsida</taxon>
        <taxon>eudicotyledons</taxon>
        <taxon>Gunneridae</taxon>
        <taxon>Pentapetalae</taxon>
        <taxon>asterids</taxon>
        <taxon>lamiids</taxon>
        <taxon>Solanales</taxon>
        <taxon>Solanaceae</taxon>
        <taxon>Solanoideae</taxon>
        <taxon>Solaneae</taxon>
        <taxon>Solanum</taxon>
    </lineage>
</organism>
<sequence length="233" mass="26233">MHENVSPTAMFTKRNTGSTSRHKKPFNPNAYCDHCHMKGHLKVDYFKLMKCDHCHNTGHLKSNCYQLIGYPADYKGKRTSYKSDQLPVQQSSVKTQDLFCYDELIAQNSLGVQSQLQLESSLVQPVPAIAEETNDSTHTTSPVLPSENIVLPMRHSTRNSRPLIWHKDYVTRAGSSKCLYSIASGVNYAGLSAKYQSFISKLSAKVEPNTYAEEVGDLRFGVIINHKIFSQIM</sequence>
<dbReference type="EMBL" id="JACXVP010000006">
    <property type="protein sequence ID" value="KAG5601458.1"/>
    <property type="molecule type" value="Genomic_DNA"/>
</dbReference>
<name>A0A9J5YLZ9_SOLCO</name>
<evidence type="ECO:0000313" key="2">
    <source>
        <dbReference type="EMBL" id="KAG5601458.1"/>
    </source>
</evidence>
<feature type="region of interest" description="Disordered" evidence="1">
    <location>
        <begin position="1"/>
        <end position="22"/>
    </location>
</feature>
<dbReference type="PANTHER" id="PTHR34222">
    <property type="entry name" value="GAG_PRE-INTEGRS DOMAIN-CONTAINING PROTEIN"/>
    <property type="match status" value="1"/>
</dbReference>
<dbReference type="PANTHER" id="PTHR34222:SF87">
    <property type="entry name" value="CCHC-TYPE DOMAIN-CONTAINING PROTEIN"/>
    <property type="match status" value="1"/>
</dbReference>
<evidence type="ECO:0000313" key="3">
    <source>
        <dbReference type="Proteomes" id="UP000824120"/>
    </source>
</evidence>
<protein>
    <submittedName>
        <fullName evidence="2">Uncharacterized protein</fullName>
    </submittedName>
</protein>
<accession>A0A9J5YLZ9</accession>
<gene>
    <name evidence="2" type="ORF">H5410_032828</name>
</gene>
<proteinExistence type="predicted"/>
<keyword evidence="3" id="KW-1185">Reference proteome</keyword>
<reference evidence="2 3" key="1">
    <citation type="submission" date="2020-09" db="EMBL/GenBank/DDBJ databases">
        <title>De no assembly of potato wild relative species, Solanum commersonii.</title>
        <authorList>
            <person name="Cho K."/>
        </authorList>
    </citation>
    <scope>NUCLEOTIDE SEQUENCE [LARGE SCALE GENOMIC DNA]</scope>
    <source>
        <strain evidence="2">LZ3.2</strain>
        <tissue evidence="2">Leaf</tissue>
    </source>
</reference>
<dbReference type="Proteomes" id="UP000824120">
    <property type="component" value="Chromosome 6"/>
</dbReference>
<dbReference type="AlphaFoldDB" id="A0A9J5YLZ9"/>
<dbReference type="OrthoDB" id="1909691at2759"/>
<comment type="caution">
    <text evidence="2">The sequence shown here is derived from an EMBL/GenBank/DDBJ whole genome shotgun (WGS) entry which is preliminary data.</text>
</comment>
<feature type="compositionally biased region" description="Polar residues" evidence="1">
    <location>
        <begin position="1"/>
        <end position="19"/>
    </location>
</feature>